<dbReference type="AlphaFoldDB" id="A0A4Y1ZMI1"/>
<accession>A0A4Y1ZMI1</accession>
<keyword evidence="2" id="KW-1185">Reference proteome</keyword>
<dbReference type="EMBL" id="BGPR01075842">
    <property type="protein sequence ID" value="GBL57567.1"/>
    <property type="molecule type" value="Genomic_DNA"/>
</dbReference>
<comment type="caution">
    <text evidence="1">The sequence shown here is derived from an EMBL/GenBank/DDBJ whole genome shotgun (WGS) entry which is preliminary data.</text>
</comment>
<name>A0A4Y1ZMI1_ARAVE</name>
<gene>
    <name evidence="1" type="ORF">AVEN_33913_1</name>
</gene>
<evidence type="ECO:0000313" key="2">
    <source>
        <dbReference type="Proteomes" id="UP000499080"/>
    </source>
</evidence>
<dbReference type="Proteomes" id="UP000499080">
    <property type="component" value="Unassembled WGS sequence"/>
</dbReference>
<evidence type="ECO:0000313" key="1">
    <source>
        <dbReference type="EMBL" id="GBL57567.1"/>
    </source>
</evidence>
<proteinExistence type="predicted"/>
<organism evidence="1 2">
    <name type="scientific">Araneus ventricosus</name>
    <name type="common">Orbweaver spider</name>
    <name type="synonym">Epeira ventricosa</name>
    <dbReference type="NCBI Taxonomy" id="182803"/>
    <lineage>
        <taxon>Eukaryota</taxon>
        <taxon>Metazoa</taxon>
        <taxon>Ecdysozoa</taxon>
        <taxon>Arthropoda</taxon>
        <taxon>Chelicerata</taxon>
        <taxon>Arachnida</taxon>
        <taxon>Araneae</taxon>
        <taxon>Araneomorphae</taxon>
        <taxon>Entelegynae</taxon>
        <taxon>Araneoidea</taxon>
        <taxon>Araneidae</taxon>
        <taxon>Araneus</taxon>
    </lineage>
</organism>
<sequence length="89" mass="10093">MDSLFLLQNRRPCSSRHLLTVKPSSMLLLEEVAPCGVGYSRQQYYRPNFSVCHDLCFAQVDLSTPRVLHPTINICTHHGNVLTARDPIL</sequence>
<reference evidence="1 2" key="1">
    <citation type="journal article" date="2019" name="Sci. Rep.">
        <title>Orb-weaving spider Araneus ventricosus genome elucidates the spidroin gene catalogue.</title>
        <authorList>
            <person name="Kono N."/>
            <person name="Nakamura H."/>
            <person name="Ohtoshi R."/>
            <person name="Moran D.A.P."/>
            <person name="Shinohara A."/>
            <person name="Yoshida Y."/>
            <person name="Fujiwara M."/>
            <person name="Mori M."/>
            <person name="Tomita M."/>
            <person name="Arakawa K."/>
        </authorList>
    </citation>
    <scope>NUCLEOTIDE SEQUENCE [LARGE SCALE GENOMIC DNA]</scope>
</reference>
<protein>
    <submittedName>
        <fullName evidence="1">Uncharacterized protein</fullName>
    </submittedName>
</protein>